<keyword evidence="9" id="KW-1185">Reference proteome</keyword>
<feature type="transmembrane region" description="Helical" evidence="7">
    <location>
        <begin position="253"/>
        <end position="273"/>
    </location>
</feature>
<dbReference type="InterPro" id="IPR037294">
    <property type="entry name" value="ABC_BtuC-like"/>
</dbReference>
<feature type="transmembrane region" description="Helical" evidence="7">
    <location>
        <begin position="172"/>
        <end position="192"/>
    </location>
</feature>
<proteinExistence type="inferred from homology"/>
<accession>A0ABW7ELN3</accession>
<keyword evidence="3 6" id="KW-0812">Transmembrane</keyword>
<dbReference type="Proteomes" id="UP001606300">
    <property type="component" value="Unassembled WGS sequence"/>
</dbReference>
<dbReference type="PANTHER" id="PTHR30477:SF13">
    <property type="entry name" value="IRON TRANSPORT SYSTEM MEMBRANE PROTEIN HI_0360-RELATED"/>
    <property type="match status" value="1"/>
</dbReference>
<reference evidence="8 9" key="1">
    <citation type="submission" date="2024-09" db="EMBL/GenBank/DDBJ databases">
        <title>Novel species of the genus Pelomonas and Roseateles isolated from streams.</title>
        <authorList>
            <person name="Lu H."/>
        </authorList>
    </citation>
    <scope>NUCLEOTIDE SEQUENCE [LARGE SCALE GENOMIC DNA]</scope>
    <source>
        <strain evidence="8 9">DC23W</strain>
    </source>
</reference>
<evidence type="ECO:0000256" key="5">
    <source>
        <dbReference type="ARBA" id="ARBA00023136"/>
    </source>
</evidence>
<dbReference type="RefSeq" id="WP_394470387.1">
    <property type="nucleotide sequence ID" value="NZ_JBIGHY010000003.1"/>
</dbReference>
<evidence type="ECO:0000256" key="7">
    <source>
        <dbReference type="SAM" id="Phobius"/>
    </source>
</evidence>
<evidence type="ECO:0000256" key="1">
    <source>
        <dbReference type="ARBA" id="ARBA00004141"/>
    </source>
</evidence>
<dbReference type="InterPro" id="IPR001626">
    <property type="entry name" value="ABC_TroCD"/>
</dbReference>
<evidence type="ECO:0000256" key="4">
    <source>
        <dbReference type="ARBA" id="ARBA00022989"/>
    </source>
</evidence>
<dbReference type="SUPFAM" id="SSF81345">
    <property type="entry name" value="ABC transporter involved in vitamin B12 uptake, BtuC"/>
    <property type="match status" value="1"/>
</dbReference>
<evidence type="ECO:0000256" key="3">
    <source>
        <dbReference type="ARBA" id="ARBA00022692"/>
    </source>
</evidence>
<feature type="transmembrane region" description="Helical" evidence="7">
    <location>
        <begin position="140"/>
        <end position="160"/>
    </location>
</feature>
<sequence>MTTYELLAAPFVDFGFMRRALVACLALALGSAPVGVLLVLRRMSLVGDAMAHALLPGAALGAAVAGFSLWAMSLGGFLAALAVAVAASWLTQRTAQREDASFTALYLIALAAGVMLVSSRGSSVDLMHLLFGSVLAVDDAALLLVAGVASVSLLALAAAYRPLVVACIDPSWLRQMGAGGWAGTVLLVLAVANLVACFQALGTLMSVGLMMLPATSARFWVARIAPQMAVAALLALLSGVAGLLLSFHGEQASGPAIVLVAGGFYLLSLLFGTREGLLWQGRRGGLA</sequence>
<feature type="transmembrane region" description="Helical" evidence="7">
    <location>
        <begin position="228"/>
        <end position="247"/>
    </location>
</feature>
<gene>
    <name evidence="8" type="ORF">ACG02S_10400</name>
</gene>
<keyword evidence="4 7" id="KW-1133">Transmembrane helix</keyword>
<evidence type="ECO:0000313" key="9">
    <source>
        <dbReference type="Proteomes" id="UP001606300"/>
    </source>
</evidence>
<dbReference type="EMBL" id="JBIGHY010000003">
    <property type="protein sequence ID" value="MFG6414310.1"/>
    <property type="molecule type" value="Genomic_DNA"/>
</dbReference>
<organism evidence="8 9">
    <name type="scientific">Pelomonas dachongensis</name>
    <dbReference type="NCBI Taxonomy" id="3299029"/>
    <lineage>
        <taxon>Bacteria</taxon>
        <taxon>Pseudomonadati</taxon>
        <taxon>Pseudomonadota</taxon>
        <taxon>Betaproteobacteria</taxon>
        <taxon>Burkholderiales</taxon>
        <taxon>Sphaerotilaceae</taxon>
        <taxon>Roseateles</taxon>
    </lineage>
</organism>
<evidence type="ECO:0000313" key="8">
    <source>
        <dbReference type="EMBL" id="MFG6414310.1"/>
    </source>
</evidence>
<evidence type="ECO:0000256" key="6">
    <source>
        <dbReference type="RuleBase" id="RU003943"/>
    </source>
</evidence>
<protein>
    <submittedName>
        <fullName evidence="8">Metal ABC transporter permease</fullName>
    </submittedName>
</protein>
<dbReference type="Gene3D" id="1.10.3470.10">
    <property type="entry name" value="ABC transporter involved in vitamin B12 uptake, BtuC"/>
    <property type="match status" value="1"/>
</dbReference>
<dbReference type="PANTHER" id="PTHR30477">
    <property type="entry name" value="ABC-TRANSPORTER METAL-BINDING PROTEIN"/>
    <property type="match status" value="1"/>
</dbReference>
<feature type="transmembrane region" description="Helical" evidence="7">
    <location>
        <begin position="102"/>
        <end position="120"/>
    </location>
</feature>
<feature type="transmembrane region" description="Helical" evidence="7">
    <location>
        <begin position="198"/>
        <end position="221"/>
    </location>
</feature>
<feature type="transmembrane region" description="Helical" evidence="7">
    <location>
        <begin position="20"/>
        <end position="40"/>
    </location>
</feature>
<name>A0ABW7ELN3_9BURK</name>
<keyword evidence="5 7" id="KW-0472">Membrane</keyword>
<evidence type="ECO:0000256" key="2">
    <source>
        <dbReference type="ARBA" id="ARBA00008034"/>
    </source>
</evidence>
<dbReference type="Pfam" id="PF00950">
    <property type="entry name" value="ABC-3"/>
    <property type="match status" value="1"/>
</dbReference>
<comment type="caution">
    <text evidence="8">The sequence shown here is derived from an EMBL/GenBank/DDBJ whole genome shotgun (WGS) entry which is preliminary data.</text>
</comment>
<comment type="subcellular location">
    <subcellularLocation>
        <location evidence="6">Cell membrane</location>
        <topology evidence="6">Multi-pass membrane protein</topology>
    </subcellularLocation>
    <subcellularLocation>
        <location evidence="1">Membrane</location>
        <topology evidence="1">Multi-pass membrane protein</topology>
    </subcellularLocation>
</comment>
<comment type="similarity">
    <text evidence="2 6">Belongs to the ABC-3 integral membrane protein family.</text>
</comment>
<keyword evidence="6" id="KW-0813">Transport</keyword>